<dbReference type="SMART" id="SM00895">
    <property type="entry name" value="FCD"/>
    <property type="match status" value="1"/>
</dbReference>
<dbReference type="AlphaFoldDB" id="A0A9W6JYY9"/>
<keyword evidence="7" id="KW-1185">Reference proteome</keyword>
<proteinExistence type="predicted"/>
<evidence type="ECO:0000313" key="7">
    <source>
        <dbReference type="Proteomes" id="UP001143330"/>
    </source>
</evidence>
<dbReference type="SUPFAM" id="SSF48008">
    <property type="entry name" value="GntR ligand-binding domain-like"/>
    <property type="match status" value="1"/>
</dbReference>
<keyword evidence="3" id="KW-0804">Transcription</keyword>
<evidence type="ECO:0000259" key="5">
    <source>
        <dbReference type="PROSITE" id="PS50949"/>
    </source>
</evidence>
<dbReference type="InterPro" id="IPR000524">
    <property type="entry name" value="Tscrpt_reg_HTH_GntR"/>
</dbReference>
<keyword evidence="1" id="KW-0805">Transcription regulation</keyword>
<dbReference type="InterPro" id="IPR008920">
    <property type="entry name" value="TF_FadR/GntR_C"/>
</dbReference>
<feature type="compositionally biased region" description="Basic residues" evidence="4">
    <location>
        <begin position="241"/>
        <end position="251"/>
    </location>
</feature>
<dbReference type="PANTHER" id="PTHR43537">
    <property type="entry name" value="TRANSCRIPTIONAL REGULATOR, GNTR FAMILY"/>
    <property type="match status" value="1"/>
</dbReference>
<dbReference type="Proteomes" id="UP001143330">
    <property type="component" value="Unassembled WGS sequence"/>
</dbReference>
<dbReference type="Gene3D" id="1.10.10.10">
    <property type="entry name" value="Winged helix-like DNA-binding domain superfamily/Winged helix DNA-binding domain"/>
    <property type="match status" value="1"/>
</dbReference>
<dbReference type="Pfam" id="PF07729">
    <property type="entry name" value="FCD"/>
    <property type="match status" value="1"/>
</dbReference>
<keyword evidence="2" id="KW-0238">DNA-binding</keyword>
<feature type="region of interest" description="Disordered" evidence="4">
    <location>
        <begin position="226"/>
        <end position="251"/>
    </location>
</feature>
<dbReference type="Gene3D" id="1.20.120.530">
    <property type="entry name" value="GntR ligand-binding domain-like"/>
    <property type="match status" value="1"/>
</dbReference>
<dbReference type="InterPro" id="IPR036388">
    <property type="entry name" value="WH-like_DNA-bd_sf"/>
</dbReference>
<reference evidence="6" key="1">
    <citation type="journal article" date="2014" name="Int. J. Syst. Evol. Microbiol.">
        <title>Complete genome sequence of Corynebacterium casei LMG S-19264T (=DSM 44701T), isolated from a smear-ripened cheese.</title>
        <authorList>
            <consortium name="US DOE Joint Genome Institute (JGI-PGF)"/>
            <person name="Walter F."/>
            <person name="Albersmeier A."/>
            <person name="Kalinowski J."/>
            <person name="Ruckert C."/>
        </authorList>
    </citation>
    <scope>NUCLEOTIDE SEQUENCE</scope>
    <source>
        <strain evidence="6">VKM B-2789</strain>
    </source>
</reference>
<sequence length="251" mass="27324">MNPSTANIEEAILSAILAGRIPPGTRLGEQKLADLFGVSRTRVREAMMRLETRGIVQVSARRGWFVVEPSAEEAREAFQTRRVIETGLLQTVREVPPEVLASLKEHVAIERQAIETGDVSSRACLLGDFHIHLADALGNRLLTEIIRDLTARTTLISMLYQPTEKAEESSHDHEDIVAAMAAGDLAAAARLMDEHIGKVEAGLDLSSKPDPLASLRELLVPSTFTDVAPSMPHPHGTAAPHAHHHPSTKED</sequence>
<evidence type="ECO:0000256" key="3">
    <source>
        <dbReference type="ARBA" id="ARBA00023163"/>
    </source>
</evidence>
<dbReference type="GO" id="GO:0003677">
    <property type="term" value="F:DNA binding"/>
    <property type="evidence" value="ECO:0007669"/>
    <property type="project" value="UniProtKB-KW"/>
</dbReference>
<dbReference type="InterPro" id="IPR011711">
    <property type="entry name" value="GntR_C"/>
</dbReference>
<accession>A0A9W6JYY9</accession>
<dbReference type="EMBL" id="BSFM01000014">
    <property type="protein sequence ID" value="GLK85131.1"/>
    <property type="molecule type" value="Genomic_DNA"/>
</dbReference>
<feature type="domain" description="HTH gntR-type" evidence="5">
    <location>
        <begin position="2"/>
        <end position="69"/>
    </location>
</feature>
<evidence type="ECO:0000256" key="2">
    <source>
        <dbReference type="ARBA" id="ARBA00023125"/>
    </source>
</evidence>
<reference evidence="6" key="2">
    <citation type="submission" date="2023-01" db="EMBL/GenBank/DDBJ databases">
        <authorList>
            <person name="Sun Q."/>
            <person name="Evtushenko L."/>
        </authorList>
    </citation>
    <scope>NUCLEOTIDE SEQUENCE</scope>
    <source>
        <strain evidence="6">VKM B-2789</strain>
    </source>
</reference>
<dbReference type="CDD" id="cd07377">
    <property type="entry name" value="WHTH_GntR"/>
    <property type="match status" value="1"/>
</dbReference>
<organism evidence="6 7">
    <name type="scientific">Ancylobacter defluvii</name>
    <dbReference type="NCBI Taxonomy" id="1282440"/>
    <lineage>
        <taxon>Bacteria</taxon>
        <taxon>Pseudomonadati</taxon>
        <taxon>Pseudomonadota</taxon>
        <taxon>Alphaproteobacteria</taxon>
        <taxon>Hyphomicrobiales</taxon>
        <taxon>Xanthobacteraceae</taxon>
        <taxon>Ancylobacter</taxon>
    </lineage>
</organism>
<comment type="caution">
    <text evidence="6">The sequence shown here is derived from an EMBL/GenBank/DDBJ whole genome shotgun (WGS) entry which is preliminary data.</text>
</comment>
<evidence type="ECO:0000256" key="1">
    <source>
        <dbReference type="ARBA" id="ARBA00023015"/>
    </source>
</evidence>
<name>A0A9W6JYY9_9HYPH</name>
<dbReference type="SMART" id="SM00345">
    <property type="entry name" value="HTH_GNTR"/>
    <property type="match status" value="1"/>
</dbReference>
<dbReference type="RefSeq" id="WP_213364952.1">
    <property type="nucleotide sequence ID" value="NZ_BSFM01000014.1"/>
</dbReference>
<dbReference type="InterPro" id="IPR036390">
    <property type="entry name" value="WH_DNA-bd_sf"/>
</dbReference>
<dbReference type="SUPFAM" id="SSF46785">
    <property type="entry name" value="Winged helix' DNA-binding domain"/>
    <property type="match status" value="1"/>
</dbReference>
<dbReference type="PROSITE" id="PS50949">
    <property type="entry name" value="HTH_GNTR"/>
    <property type="match status" value="1"/>
</dbReference>
<dbReference type="GO" id="GO:0003700">
    <property type="term" value="F:DNA-binding transcription factor activity"/>
    <property type="evidence" value="ECO:0007669"/>
    <property type="project" value="InterPro"/>
</dbReference>
<evidence type="ECO:0000256" key="4">
    <source>
        <dbReference type="SAM" id="MobiDB-lite"/>
    </source>
</evidence>
<gene>
    <name evidence="6" type="ORF">GCM10017653_32010</name>
</gene>
<protein>
    <submittedName>
        <fullName evidence="6">GntR family transcriptional regulator</fullName>
    </submittedName>
</protein>
<dbReference type="PRINTS" id="PR00035">
    <property type="entry name" value="HTHGNTR"/>
</dbReference>
<evidence type="ECO:0000313" key="6">
    <source>
        <dbReference type="EMBL" id="GLK85131.1"/>
    </source>
</evidence>
<dbReference type="PANTHER" id="PTHR43537:SF53">
    <property type="entry name" value="HTH-TYPE TRANSCRIPTIONAL REPRESSOR NANR"/>
    <property type="match status" value="1"/>
</dbReference>
<dbReference type="Pfam" id="PF00392">
    <property type="entry name" value="GntR"/>
    <property type="match status" value="1"/>
</dbReference>